<dbReference type="WBParaSite" id="ACRNAN_Path_1448.g5678.t1">
    <property type="protein sequence ID" value="ACRNAN_Path_1448.g5678.t1"/>
    <property type="gene ID" value="ACRNAN_Path_1448.g5678"/>
</dbReference>
<sequence length="385" mass="43862">MFELGNTFISGNGNGNKFNLRIEILENLLKSAGDGSSAKVNSLRQAIRRNKTDMADNTPDSLDLLRQIFQPEMNEEIKQILDRYVRTTFAPAFENLRRNGHDVSQKDINQLCISILDGAKEPFLPEIKVIPPNLCISAQSVMKNRKPELQVHEMRKLYDSDENESDGSLVSHNSILSSAVPGSCSAEHGMIRPKKRGRPRKIDVDSGRCGTPIMHGTQPVTYAEAYKWNPDRVTFESRFILGSKVNKILGLGHRGHIFVKYPRIFRYVGDDEDKAWLFDRNYSTRMSGKVFFMLLEDVIELARYENTSPHVYADLQRYSFVVHEKILHKIKSKMFIPFGQLKQRITTPHQQQISHPPPPPPQLLVPPNIPMLSNTASHFSSNFSF</sequence>
<organism evidence="7 8">
    <name type="scientific">Acrobeloides nanus</name>
    <dbReference type="NCBI Taxonomy" id="290746"/>
    <lineage>
        <taxon>Eukaryota</taxon>
        <taxon>Metazoa</taxon>
        <taxon>Ecdysozoa</taxon>
        <taxon>Nematoda</taxon>
        <taxon>Chromadorea</taxon>
        <taxon>Rhabditida</taxon>
        <taxon>Tylenchina</taxon>
        <taxon>Cephalobomorpha</taxon>
        <taxon>Cephaloboidea</taxon>
        <taxon>Cephalobidae</taxon>
        <taxon>Acrobeloides</taxon>
    </lineage>
</organism>
<reference evidence="8" key="1">
    <citation type="submission" date="2022-11" db="UniProtKB">
        <authorList>
            <consortium name="WormBaseParasite"/>
        </authorList>
    </citation>
    <scope>IDENTIFICATION</scope>
</reference>
<evidence type="ECO:0000256" key="3">
    <source>
        <dbReference type="ARBA" id="ARBA00023242"/>
    </source>
</evidence>
<evidence type="ECO:0000313" key="7">
    <source>
        <dbReference type="Proteomes" id="UP000887540"/>
    </source>
</evidence>
<feature type="domain" description="DNTTIP1 dimerisation" evidence="5">
    <location>
        <begin position="61"/>
        <end position="124"/>
    </location>
</feature>
<dbReference type="GO" id="GO:0003677">
    <property type="term" value="F:DNA binding"/>
    <property type="evidence" value="ECO:0007669"/>
    <property type="project" value="UniProtKB-KW"/>
</dbReference>
<dbReference type="Proteomes" id="UP000887540">
    <property type="component" value="Unplaced"/>
</dbReference>
<dbReference type="AlphaFoldDB" id="A0A914C0Q0"/>
<evidence type="ECO:0000256" key="2">
    <source>
        <dbReference type="ARBA" id="ARBA00023125"/>
    </source>
</evidence>
<protein>
    <submittedName>
        <fullName evidence="8">DNTTIP1 dimerisation domain-containing protein</fullName>
    </submittedName>
</protein>
<comment type="subcellular location">
    <subcellularLocation>
        <location evidence="1">Nucleus</location>
    </subcellularLocation>
</comment>
<feature type="region of interest" description="Disordered" evidence="4">
    <location>
        <begin position="180"/>
        <end position="209"/>
    </location>
</feature>
<dbReference type="Pfam" id="PF18192">
    <property type="entry name" value="DNTTIP1_dimer"/>
    <property type="match status" value="1"/>
</dbReference>
<keyword evidence="3" id="KW-0539">Nucleus</keyword>
<evidence type="ECO:0000259" key="5">
    <source>
        <dbReference type="Pfam" id="PF18192"/>
    </source>
</evidence>
<dbReference type="GO" id="GO:0031491">
    <property type="term" value="F:nucleosome binding"/>
    <property type="evidence" value="ECO:0007669"/>
    <property type="project" value="TreeGrafter"/>
</dbReference>
<keyword evidence="7" id="KW-1185">Reference proteome</keyword>
<dbReference type="GO" id="GO:0005634">
    <property type="term" value="C:nucleus"/>
    <property type="evidence" value="ECO:0007669"/>
    <property type="project" value="UniProtKB-SubCell"/>
</dbReference>
<name>A0A914C0Q0_9BILA</name>
<evidence type="ECO:0000313" key="8">
    <source>
        <dbReference type="WBParaSite" id="ACRNAN_Path_1448.g5678.t1"/>
    </source>
</evidence>
<accession>A0A914C0Q0</accession>
<dbReference type="PANTHER" id="PTHR23399">
    <property type="entry name" value="DEOXYNUCLEOTIDYLTRANSFERASE TERMINAL-INTERACTING PROTEIN 1"/>
    <property type="match status" value="1"/>
</dbReference>
<keyword evidence="2" id="KW-0238">DNA-binding</keyword>
<dbReference type="PANTHER" id="PTHR23399:SF2">
    <property type="entry name" value="DEOXYNUCLEOTIDYLTRANSFERASE TERMINAL-INTERACTING PROTEIN 1"/>
    <property type="match status" value="1"/>
</dbReference>
<evidence type="ECO:0000259" key="6">
    <source>
        <dbReference type="Pfam" id="PF21229"/>
    </source>
</evidence>
<dbReference type="InterPro" id="IPR026064">
    <property type="entry name" value="TdIF1"/>
</dbReference>
<dbReference type="InterPro" id="IPR049121">
    <property type="entry name" value="TdIF1_C"/>
</dbReference>
<evidence type="ECO:0000256" key="1">
    <source>
        <dbReference type="ARBA" id="ARBA00004123"/>
    </source>
</evidence>
<evidence type="ECO:0000256" key="4">
    <source>
        <dbReference type="SAM" id="MobiDB-lite"/>
    </source>
</evidence>
<feature type="domain" description="TdIF1 C-terminal" evidence="6">
    <location>
        <begin position="236"/>
        <end position="329"/>
    </location>
</feature>
<proteinExistence type="predicted"/>
<dbReference type="InterPro" id="IPR041384">
    <property type="entry name" value="DNTTIP1_dimer"/>
</dbReference>
<dbReference type="Pfam" id="PF21229">
    <property type="entry name" value="TdIF1_2nd"/>
    <property type="match status" value="1"/>
</dbReference>